<keyword evidence="1" id="KW-0812">Transmembrane</keyword>
<evidence type="ECO:0000256" key="1">
    <source>
        <dbReference type="SAM" id="Phobius"/>
    </source>
</evidence>
<name>A0A1A9UXN4_GLOAU</name>
<feature type="transmembrane region" description="Helical" evidence="1">
    <location>
        <begin position="100"/>
        <end position="127"/>
    </location>
</feature>
<dbReference type="Proteomes" id="UP000078200">
    <property type="component" value="Unassembled WGS sequence"/>
</dbReference>
<dbReference type="EnsemblMetazoa" id="GAUT019081-RA">
    <property type="protein sequence ID" value="GAUT019081-PA"/>
    <property type="gene ID" value="GAUT019081"/>
</dbReference>
<proteinExistence type="predicted"/>
<sequence>MSHKSCSAIFCDIFHQHFNITNKKVLRSEEFEIISATPQSRWNKQENTKSYKVRGYTIYKSNKTINAYRRLQMKVLAQPKGLLIKKPWIGLPQDNQGSAILILSLIIVHLKVQFLLLYLYLIAFISLKTDCMILSYRQLRRVDSSSCVQMRVYHNCYDLEAC</sequence>
<dbReference type="AlphaFoldDB" id="A0A1A9UXN4"/>
<keyword evidence="1" id="KW-0472">Membrane</keyword>
<evidence type="ECO:0000313" key="2">
    <source>
        <dbReference type="EnsemblMetazoa" id="GAUT019081-PA"/>
    </source>
</evidence>
<reference evidence="2" key="1">
    <citation type="submission" date="2020-05" db="UniProtKB">
        <authorList>
            <consortium name="EnsemblMetazoa"/>
        </authorList>
    </citation>
    <scope>IDENTIFICATION</scope>
    <source>
        <strain evidence="2">TTRI</strain>
    </source>
</reference>
<organism evidence="2 3">
    <name type="scientific">Glossina austeni</name>
    <name type="common">Savannah tsetse fly</name>
    <dbReference type="NCBI Taxonomy" id="7395"/>
    <lineage>
        <taxon>Eukaryota</taxon>
        <taxon>Metazoa</taxon>
        <taxon>Ecdysozoa</taxon>
        <taxon>Arthropoda</taxon>
        <taxon>Hexapoda</taxon>
        <taxon>Insecta</taxon>
        <taxon>Pterygota</taxon>
        <taxon>Neoptera</taxon>
        <taxon>Endopterygota</taxon>
        <taxon>Diptera</taxon>
        <taxon>Brachycera</taxon>
        <taxon>Muscomorpha</taxon>
        <taxon>Hippoboscoidea</taxon>
        <taxon>Glossinidae</taxon>
        <taxon>Glossina</taxon>
    </lineage>
</organism>
<evidence type="ECO:0000313" key="3">
    <source>
        <dbReference type="Proteomes" id="UP000078200"/>
    </source>
</evidence>
<protein>
    <submittedName>
        <fullName evidence="2">Uncharacterized protein</fullName>
    </submittedName>
</protein>
<keyword evidence="3" id="KW-1185">Reference proteome</keyword>
<keyword evidence="1" id="KW-1133">Transmembrane helix</keyword>
<accession>A0A1A9UXN4</accession>
<dbReference type="VEuPathDB" id="VectorBase:GAUT019081"/>